<keyword evidence="4" id="KW-0067">ATP-binding</keyword>
<feature type="transmembrane region" description="Helical" evidence="7">
    <location>
        <begin position="540"/>
        <end position="569"/>
    </location>
</feature>
<keyword evidence="5 7" id="KW-1133">Transmembrane helix</keyword>
<dbReference type="GO" id="GO:0005886">
    <property type="term" value="C:plasma membrane"/>
    <property type="evidence" value="ECO:0000318"/>
    <property type="project" value="GO_Central"/>
</dbReference>
<evidence type="ECO:0000256" key="7">
    <source>
        <dbReference type="SAM" id="Phobius"/>
    </source>
</evidence>
<feature type="transmembrane region" description="Helical" evidence="7">
    <location>
        <begin position="493"/>
        <end position="519"/>
    </location>
</feature>
<dbReference type="KEGG" id="dpp:DICPUDRAFT_152418"/>
<feature type="domain" description="ABC transmembrane type-2" evidence="9">
    <location>
        <begin position="461"/>
        <end position="690"/>
    </location>
</feature>
<accession>F0ZLB0</accession>
<dbReference type="VEuPathDB" id="AmoebaDB:DICPUDRAFT_152418"/>
<name>F0ZLB0_DICPU</name>
<dbReference type="InterPro" id="IPR027417">
    <property type="entry name" value="P-loop_NTPase"/>
</dbReference>
<feature type="transmembrane region" description="Helical" evidence="7">
    <location>
        <begin position="575"/>
        <end position="599"/>
    </location>
</feature>
<dbReference type="EMBL" id="GL871065">
    <property type="protein sequence ID" value="EGC35283.1"/>
    <property type="molecule type" value="Genomic_DNA"/>
</dbReference>
<protein>
    <recommendedName>
        <fullName evidence="12">ABC transporter domain-containing protein</fullName>
    </recommendedName>
</protein>
<organism evidence="10 11">
    <name type="scientific">Dictyostelium purpureum</name>
    <name type="common">Slime mold</name>
    <dbReference type="NCBI Taxonomy" id="5786"/>
    <lineage>
        <taxon>Eukaryota</taxon>
        <taxon>Amoebozoa</taxon>
        <taxon>Evosea</taxon>
        <taxon>Eumycetozoa</taxon>
        <taxon>Dictyostelia</taxon>
        <taxon>Dictyosteliales</taxon>
        <taxon>Dictyosteliaceae</taxon>
        <taxon>Dictyostelium</taxon>
    </lineage>
</organism>
<dbReference type="SMART" id="SM00382">
    <property type="entry name" value="AAA"/>
    <property type="match status" value="1"/>
</dbReference>
<dbReference type="InterPro" id="IPR047817">
    <property type="entry name" value="ABC2_TM_bact-type"/>
</dbReference>
<dbReference type="GeneID" id="10501615"/>
<evidence type="ECO:0000256" key="4">
    <source>
        <dbReference type="ARBA" id="ARBA00022840"/>
    </source>
</evidence>
<dbReference type="Gene3D" id="3.40.50.300">
    <property type="entry name" value="P-loop containing nucleotide triphosphate hydrolases"/>
    <property type="match status" value="1"/>
</dbReference>
<sequence>MADSIAISLKGVTRGYGKTKVIENLDLEIKKGSINSLIGASGSGKTTILRTILGRLVPDEGEVLLFGRKPFDSGCDHGRLIGYAPQENALYLDLSIDNTLKFFSNIHKMSNEDYLKRRDELVKLLDLPPVSRIVGTLSGGQKRRVSLAAALLHSPQLLICDEPTVGVDVMVSKGIWDHMNELAKSGVTIIITTHYIEEARQSDKVFLLRNGKILENGPPQHLIDKYDCRSLEEVFLQLCKADDTESLNLVRTKNNLLRSSEYQTPQQIINNDDCIEDIIIDSNYSIKESSPLLGISSSGSQNFNGGAGSHGFFSNFLKNIKQAFAIGKRKFTQIYRNKVVLSFELLSPTLQIVLYFLAIGGTPKNLNFGLVNLDTGSIGSLYVNSLQASGIFNFHNYNNTNDAIEQIKNGNSFGCLYIPNNFTMSLIDKLSNPGGDDPNWQIGLYMDYTNYQITLLVEQQLELSFESLAEQFNITLNPIHIEPAVYGDLSAKFIWFLAPGMVGLITFAHSIAITSVSFVREKIDGSLDRLFSYGVKTGSIVFGHFLGHLPLLLIQITVLLLIAIYGFSIPIKGNIVLVFLITVILAFVGMSLGLIISAVSTVETEAIQLSLGVYFPTLICSGTLWPIESIPRWFAWFPKILPATWAASALRDIMIKGVSLTYKEVWVSLLIIIAWFIALFTLSTMVLNEKDKNFTFFKSKKRN</sequence>
<evidence type="ECO:0000313" key="10">
    <source>
        <dbReference type="EMBL" id="EGC35283.1"/>
    </source>
</evidence>
<dbReference type="OrthoDB" id="10255969at2759"/>
<dbReference type="Pfam" id="PF12698">
    <property type="entry name" value="ABC2_membrane_3"/>
    <property type="match status" value="1"/>
</dbReference>
<evidence type="ECO:0000256" key="5">
    <source>
        <dbReference type="ARBA" id="ARBA00022989"/>
    </source>
</evidence>
<dbReference type="InterPro" id="IPR003439">
    <property type="entry name" value="ABC_transporter-like_ATP-bd"/>
</dbReference>
<keyword evidence="11" id="KW-1185">Reference proteome</keyword>
<keyword evidence="6 7" id="KW-0472">Membrane</keyword>
<evidence type="ECO:0000256" key="6">
    <source>
        <dbReference type="ARBA" id="ARBA00023136"/>
    </source>
</evidence>
<dbReference type="AlphaFoldDB" id="F0ZLB0"/>
<feature type="transmembrane region" description="Helical" evidence="7">
    <location>
        <begin position="606"/>
        <end position="627"/>
    </location>
</feature>
<evidence type="ECO:0008006" key="12">
    <source>
        <dbReference type="Google" id="ProtNLM"/>
    </source>
</evidence>
<comment type="subcellular location">
    <subcellularLocation>
        <location evidence="1">Membrane</location>
        <topology evidence="1">Multi-pass membrane protein</topology>
    </subcellularLocation>
</comment>
<dbReference type="PANTHER" id="PTHR43038:SF3">
    <property type="entry name" value="ABC TRANSPORTER G FAMILY MEMBER 20 ISOFORM X1"/>
    <property type="match status" value="1"/>
</dbReference>
<evidence type="ECO:0000313" key="11">
    <source>
        <dbReference type="Proteomes" id="UP000001064"/>
    </source>
</evidence>
<dbReference type="GO" id="GO:0043190">
    <property type="term" value="C:ATP-binding cassette (ABC) transporter complex"/>
    <property type="evidence" value="ECO:0007669"/>
    <property type="project" value="InterPro"/>
</dbReference>
<dbReference type="PRINTS" id="PR00164">
    <property type="entry name" value="ABC2TRNSPORT"/>
</dbReference>
<evidence type="ECO:0000259" key="9">
    <source>
        <dbReference type="PROSITE" id="PS51012"/>
    </source>
</evidence>
<dbReference type="InterPro" id="IPR017871">
    <property type="entry name" value="ABC_transporter-like_CS"/>
</dbReference>
<proteinExistence type="predicted"/>
<dbReference type="PANTHER" id="PTHR43038">
    <property type="entry name" value="ATP-BINDING CASSETTE, SUB-FAMILY H, MEMBER 1"/>
    <property type="match status" value="1"/>
</dbReference>
<evidence type="ECO:0000256" key="3">
    <source>
        <dbReference type="ARBA" id="ARBA00022741"/>
    </source>
</evidence>
<dbReference type="InterPro" id="IPR013525">
    <property type="entry name" value="ABC2_TM"/>
</dbReference>
<dbReference type="Gene3D" id="3.40.1710.10">
    <property type="entry name" value="abc type-2 transporter like domain"/>
    <property type="match status" value="1"/>
</dbReference>
<dbReference type="PROSITE" id="PS00211">
    <property type="entry name" value="ABC_TRANSPORTER_1"/>
    <property type="match status" value="1"/>
</dbReference>
<dbReference type="RefSeq" id="XP_003288209.1">
    <property type="nucleotide sequence ID" value="XM_003288161.1"/>
</dbReference>
<dbReference type="eggNOG" id="KOG0059">
    <property type="taxonomic scope" value="Eukaryota"/>
</dbReference>
<reference evidence="11" key="1">
    <citation type="journal article" date="2011" name="Genome Biol.">
        <title>Comparative genomics of the social amoebae Dictyostelium discoideum and Dictyostelium purpureum.</title>
        <authorList>
            <consortium name="US DOE Joint Genome Institute (JGI-PGF)"/>
            <person name="Sucgang R."/>
            <person name="Kuo A."/>
            <person name="Tian X."/>
            <person name="Salerno W."/>
            <person name="Parikh A."/>
            <person name="Feasley C.L."/>
            <person name="Dalin E."/>
            <person name="Tu H."/>
            <person name="Huang E."/>
            <person name="Barry K."/>
            <person name="Lindquist E."/>
            <person name="Shapiro H."/>
            <person name="Bruce D."/>
            <person name="Schmutz J."/>
            <person name="Salamov A."/>
            <person name="Fey P."/>
            <person name="Gaudet P."/>
            <person name="Anjard C."/>
            <person name="Babu M.M."/>
            <person name="Basu S."/>
            <person name="Bushmanova Y."/>
            <person name="van der Wel H."/>
            <person name="Katoh-Kurasawa M."/>
            <person name="Dinh C."/>
            <person name="Coutinho P.M."/>
            <person name="Saito T."/>
            <person name="Elias M."/>
            <person name="Schaap P."/>
            <person name="Kay R.R."/>
            <person name="Henrissat B."/>
            <person name="Eichinger L."/>
            <person name="Rivero F."/>
            <person name="Putnam N.H."/>
            <person name="West C.M."/>
            <person name="Loomis W.F."/>
            <person name="Chisholm R.L."/>
            <person name="Shaulsky G."/>
            <person name="Strassmann J.E."/>
            <person name="Queller D.C."/>
            <person name="Kuspa A."/>
            <person name="Grigoriev I.V."/>
        </authorList>
    </citation>
    <scope>NUCLEOTIDE SEQUENCE [LARGE SCALE GENOMIC DNA]</scope>
    <source>
        <strain evidence="11">QSDP1</strain>
    </source>
</reference>
<keyword evidence="2 7" id="KW-0812">Transmembrane</keyword>
<dbReference type="InterPro" id="IPR003593">
    <property type="entry name" value="AAA+_ATPase"/>
</dbReference>
<gene>
    <name evidence="10" type="primary">ABCG20</name>
    <name evidence="10" type="ORF">DICPUDRAFT_152418</name>
</gene>
<dbReference type="GO" id="GO:0005524">
    <property type="term" value="F:ATP binding"/>
    <property type="evidence" value="ECO:0007669"/>
    <property type="project" value="UniProtKB-KW"/>
</dbReference>
<dbReference type="SUPFAM" id="SSF52540">
    <property type="entry name" value="P-loop containing nucleoside triphosphate hydrolases"/>
    <property type="match status" value="1"/>
</dbReference>
<dbReference type="GO" id="GO:0140359">
    <property type="term" value="F:ABC-type transporter activity"/>
    <property type="evidence" value="ECO:0007669"/>
    <property type="project" value="InterPro"/>
</dbReference>
<feature type="transmembrane region" description="Helical" evidence="7">
    <location>
        <begin position="665"/>
        <end position="687"/>
    </location>
</feature>
<evidence type="ECO:0000256" key="1">
    <source>
        <dbReference type="ARBA" id="ARBA00004141"/>
    </source>
</evidence>
<dbReference type="GO" id="GO:0030587">
    <property type="term" value="P:sorocarp development"/>
    <property type="evidence" value="ECO:0007669"/>
    <property type="project" value="UniProtKB-ARBA"/>
</dbReference>
<dbReference type="OMA" id="SRYFIER"/>
<dbReference type="InterPro" id="IPR000412">
    <property type="entry name" value="ABC_2_transport"/>
</dbReference>
<dbReference type="InParanoid" id="F0ZLB0"/>
<dbReference type="PROSITE" id="PS50893">
    <property type="entry name" value="ABC_TRANSPORTER_2"/>
    <property type="match status" value="1"/>
</dbReference>
<dbReference type="Pfam" id="PF00005">
    <property type="entry name" value="ABC_tran"/>
    <property type="match status" value="1"/>
</dbReference>
<evidence type="ECO:0000259" key="8">
    <source>
        <dbReference type="PROSITE" id="PS50893"/>
    </source>
</evidence>
<keyword evidence="3" id="KW-0547">Nucleotide-binding</keyword>
<dbReference type="GO" id="GO:0016887">
    <property type="term" value="F:ATP hydrolysis activity"/>
    <property type="evidence" value="ECO:0007669"/>
    <property type="project" value="InterPro"/>
</dbReference>
<feature type="domain" description="ABC transporter" evidence="8">
    <location>
        <begin position="7"/>
        <end position="235"/>
    </location>
</feature>
<dbReference type="PROSITE" id="PS51012">
    <property type="entry name" value="ABC_TM2"/>
    <property type="match status" value="1"/>
</dbReference>
<dbReference type="Proteomes" id="UP000001064">
    <property type="component" value="Unassembled WGS sequence"/>
</dbReference>
<dbReference type="CDD" id="cd03230">
    <property type="entry name" value="ABC_DR_subfamily_A"/>
    <property type="match status" value="1"/>
</dbReference>
<evidence type="ECO:0000256" key="2">
    <source>
        <dbReference type="ARBA" id="ARBA00022692"/>
    </source>
</evidence>